<keyword evidence="6" id="KW-0627">Porphyrin biosynthesis</keyword>
<dbReference type="FunFam" id="3.40.50.10090:FF:000003">
    <property type="entry name" value="uroporphyrinogen-III synthase"/>
    <property type="match status" value="1"/>
</dbReference>
<comment type="pathway">
    <text evidence="1">Porphyrin-containing compound metabolism; protoporphyrin-IX biosynthesis; coproporphyrinogen-III from 5-aminolevulinate: step 3/4.</text>
</comment>
<organism evidence="13 14">
    <name type="scientific">Drosophila kikkawai</name>
    <name type="common">Fruit fly</name>
    <dbReference type="NCBI Taxonomy" id="30033"/>
    <lineage>
        <taxon>Eukaryota</taxon>
        <taxon>Metazoa</taxon>
        <taxon>Ecdysozoa</taxon>
        <taxon>Arthropoda</taxon>
        <taxon>Hexapoda</taxon>
        <taxon>Insecta</taxon>
        <taxon>Pterygota</taxon>
        <taxon>Neoptera</taxon>
        <taxon>Endopterygota</taxon>
        <taxon>Diptera</taxon>
        <taxon>Brachycera</taxon>
        <taxon>Muscomorpha</taxon>
        <taxon>Ephydroidea</taxon>
        <taxon>Drosophilidae</taxon>
        <taxon>Drosophila</taxon>
        <taxon>Sophophora</taxon>
    </lineage>
</organism>
<proteinExistence type="inferred from homology"/>
<dbReference type="AlphaFoldDB" id="A0A6P4J8X5"/>
<comment type="function">
    <text evidence="11">Catalyzes cyclization of the linear tetrapyrrole, hydroxymethylbilane, to the macrocyclic uroporphyrinogen III, the branch point for the various sub-pathways leading to the wide diversity of porphyrins. Porphyrins act as cofactors for a multitude of enzymes that perform a variety of processes within the cell such as methionine synthesis (vitamin B12) or oxygen transport (heme).</text>
</comment>
<keyword evidence="5" id="KW-0456">Lyase</keyword>
<evidence type="ECO:0000256" key="9">
    <source>
        <dbReference type="ARBA" id="ARBA00040167"/>
    </source>
</evidence>
<dbReference type="InterPro" id="IPR039793">
    <property type="entry name" value="UROS/Hem4"/>
</dbReference>
<dbReference type="RefSeq" id="XP_017031504.1">
    <property type="nucleotide sequence ID" value="XM_017176015.3"/>
</dbReference>
<comment type="catalytic activity">
    <reaction evidence="10">
        <text>hydroxymethylbilane = uroporphyrinogen III + H2O</text>
        <dbReference type="Rhea" id="RHEA:18965"/>
        <dbReference type="ChEBI" id="CHEBI:15377"/>
        <dbReference type="ChEBI" id="CHEBI:57308"/>
        <dbReference type="ChEBI" id="CHEBI:57845"/>
        <dbReference type="EC" id="4.2.1.75"/>
    </reaction>
</comment>
<dbReference type="InterPro" id="IPR003754">
    <property type="entry name" value="4pyrrol_synth_uPrphyn_synth"/>
</dbReference>
<keyword evidence="4" id="KW-0350">Heme biosynthesis</keyword>
<comment type="similarity">
    <text evidence="2">Belongs to the uroporphyrinogen-III synthase family.</text>
</comment>
<keyword evidence="13" id="KW-1185">Reference proteome</keyword>
<dbReference type="Proteomes" id="UP001652661">
    <property type="component" value="Chromosome 3R"/>
</dbReference>
<evidence type="ECO:0000313" key="13">
    <source>
        <dbReference type="Proteomes" id="UP001652661"/>
    </source>
</evidence>
<gene>
    <name evidence="14" type="primary">Uros2</name>
</gene>
<sequence length="253" mass="28363">MSAHGKRPVILLKVPSSEDLYGSAMRRHNLEPIYIAPAQLVFKNLKTLQMKLQEPHRYAGIIFASPRCVQAVNEALENAPLPSCWRSLNNYSLGKSTHSLVWNTLQRLSTMGDYTVNANNLCDLIVETFGPKRELPLLMPCGNGVGHTLRLRLVAQGFRVDVCEVYESQSHPKFIDQMRQALKLKRMETIVFFGPSSVRSSQEFFDSFNVSTKDRKLIAVGDATRKAMEDAGLQVNAVVEATNVDKLIKTIQT</sequence>
<dbReference type="GO" id="GO:0006782">
    <property type="term" value="P:protoporphyrinogen IX biosynthetic process"/>
    <property type="evidence" value="ECO:0007669"/>
    <property type="project" value="UniProtKB-UniPathway"/>
</dbReference>
<evidence type="ECO:0000256" key="6">
    <source>
        <dbReference type="ARBA" id="ARBA00023244"/>
    </source>
</evidence>
<evidence type="ECO:0000256" key="4">
    <source>
        <dbReference type="ARBA" id="ARBA00023133"/>
    </source>
</evidence>
<dbReference type="InterPro" id="IPR036108">
    <property type="entry name" value="4pyrrol_syn_uPrphyn_synt_sf"/>
</dbReference>
<feature type="domain" description="Tetrapyrrole biosynthesis uroporphyrinogen III synthase" evidence="12">
    <location>
        <begin position="24"/>
        <end position="248"/>
    </location>
</feature>
<dbReference type="OrthoDB" id="5595751at2759"/>
<protein>
    <recommendedName>
        <fullName evidence="9">Uroporphyrinogen-III synthase</fullName>
        <ecNumber evidence="3">4.2.1.75</ecNumber>
    </recommendedName>
    <alternativeName>
        <fullName evidence="8">Hydroxymethylbilane hydrolyase [cyclizing]</fullName>
    </alternativeName>
    <alternativeName>
        <fullName evidence="7">Uroporphyrinogen-III cosynthase</fullName>
    </alternativeName>
</protein>
<evidence type="ECO:0000256" key="10">
    <source>
        <dbReference type="ARBA" id="ARBA00048617"/>
    </source>
</evidence>
<evidence type="ECO:0000259" key="12">
    <source>
        <dbReference type="Pfam" id="PF02602"/>
    </source>
</evidence>
<evidence type="ECO:0000256" key="3">
    <source>
        <dbReference type="ARBA" id="ARBA00013109"/>
    </source>
</evidence>
<name>A0A6P4J8X5_DROKI</name>
<dbReference type="CDD" id="cd06578">
    <property type="entry name" value="HemD"/>
    <property type="match status" value="1"/>
</dbReference>
<dbReference type="UniPathway" id="UPA00251">
    <property type="reaction ID" value="UER00320"/>
</dbReference>
<evidence type="ECO:0000256" key="1">
    <source>
        <dbReference type="ARBA" id="ARBA00004772"/>
    </source>
</evidence>
<dbReference type="Gene3D" id="3.40.50.10090">
    <property type="match status" value="2"/>
</dbReference>
<dbReference type="PANTHER" id="PTHR12390">
    <property type="entry name" value="UROPORPHYRINOGEN III SYNTHASE"/>
    <property type="match status" value="1"/>
</dbReference>
<evidence type="ECO:0000313" key="14">
    <source>
        <dbReference type="RefSeq" id="XP_017031504.1"/>
    </source>
</evidence>
<dbReference type="GO" id="GO:0006785">
    <property type="term" value="P:heme B biosynthetic process"/>
    <property type="evidence" value="ECO:0007669"/>
    <property type="project" value="UniProtKB-ARBA"/>
</dbReference>
<accession>A0A6P4J8X5</accession>
<evidence type="ECO:0000256" key="2">
    <source>
        <dbReference type="ARBA" id="ARBA00008133"/>
    </source>
</evidence>
<dbReference type="GO" id="GO:0005829">
    <property type="term" value="C:cytosol"/>
    <property type="evidence" value="ECO:0007669"/>
    <property type="project" value="TreeGrafter"/>
</dbReference>
<reference evidence="14" key="1">
    <citation type="submission" date="2025-08" db="UniProtKB">
        <authorList>
            <consortium name="RefSeq"/>
        </authorList>
    </citation>
    <scope>IDENTIFICATION</scope>
    <source>
        <strain evidence="14">14028-0561.14</strain>
        <tissue evidence="14">Whole fly</tissue>
    </source>
</reference>
<dbReference type="GO" id="GO:0006780">
    <property type="term" value="P:uroporphyrinogen III biosynthetic process"/>
    <property type="evidence" value="ECO:0007669"/>
    <property type="project" value="InterPro"/>
</dbReference>
<evidence type="ECO:0000256" key="5">
    <source>
        <dbReference type="ARBA" id="ARBA00023239"/>
    </source>
</evidence>
<evidence type="ECO:0000256" key="7">
    <source>
        <dbReference type="ARBA" id="ARBA00031702"/>
    </source>
</evidence>
<dbReference type="Pfam" id="PF02602">
    <property type="entry name" value="HEM4"/>
    <property type="match status" value="1"/>
</dbReference>
<dbReference type="EC" id="4.2.1.75" evidence="3"/>
<evidence type="ECO:0000256" key="8">
    <source>
        <dbReference type="ARBA" id="ARBA00032649"/>
    </source>
</evidence>
<evidence type="ECO:0000256" key="11">
    <source>
        <dbReference type="ARBA" id="ARBA00060039"/>
    </source>
</evidence>
<dbReference type="SUPFAM" id="SSF69618">
    <property type="entry name" value="HemD-like"/>
    <property type="match status" value="1"/>
</dbReference>
<dbReference type="PANTHER" id="PTHR12390:SF0">
    <property type="entry name" value="UROPORPHYRINOGEN-III SYNTHASE"/>
    <property type="match status" value="1"/>
</dbReference>
<dbReference type="GO" id="GO:0004852">
    <property type="term" value="F:uroporphyrinogen-III synthase activity"/>
    <property type="evidence" value="ECO:0007669"/>
    <property type="project" value="UniProtKB-EC"/>
</dbReference>